<keyword evidence="1" id="KW-0472">Membrane</keyword>
<dbReference type="InterPro" id="IPR004843">
    <property type="entry name" value="Calcineurin-like_PHP"/>
</dbReference>
<feature type="transmembrane region" description="Helical" evidence="1">
    <location>
        <begin position="112"/>
        <end position="132"/>
    </location>
</feature>
<feature type="transmembrane region" description="Helical" evidence="1">
    <location>
        <begin position="46"/>
        <end position="63"/>
    </location>
</feature>
<dbReference type="RefSeq" id="WP_194448807.1">
    <property type="nucleotide sequence ID" value="NZ_CP063849.1"/>
</dbReference>
<feature type="transmembrane region" description="Helical" evidence="1">
    <location>
        <begin position="6"/>
        <end position="25"/>
    </location>
</feature>
<name>A0A7S7NNZ5_PALFE</name>
<dbReference type="CDD" id="cd07385">
    <property type="entry name" value="MPP_YkuE_C"/>
    <property type="match status" value="1"/>
</dbReference>
<dbReference type="PANTHER" id="PTHR31302">
    <property type="entry name" value="TRANSMEMBRANE PROTEIN WITH METALLOPHOSPHOESTERASE DOMAIN-RELATED"/>
    <property type="match status" value="1"/>
</dbReference>
<keyword evidence="1" id="KW-1133">Transmembrane helix</keyword>
<evidence type="ECO:0000313" key="3">
    <source>
        <dbReference type="EMBL" id="QOY87138.1"/>
    </source>
</evidence>
<keyword evidence="1" id="KW-0812">Transmembrane</keyword>
<accession>A0A7S7NNZ5</accession>
<dbReference type="PANTHER" id="PTHR31302:SF0">
    <property type="entry name" value="TRANSMEMBRANE PROTEIN WITH METALLOPHOSPHOESTERASE DOMAIN"/>
    <property type="match status" value="1"/>
</dbReference>
<dbReference type="PROSITE" id="PS51257">
    <property type="entry name" value="PROKAR_LIPOPROTEIN"/>
    <property type="match status" value="1"/>
</dbReference>
<dbReference type="KEGG" id="pfer:IRI77_30895"/>
<dbReference type="SUPFAM" id="SSF56300">
    <property type="entry name" value="Metallo-dependent phosphatases"/>
    <property type="match status" value="1"/>
</dbReference>
<proteinExistence type="predicted"/>
<evidence type="ECO:0000259" key="2">
    <source>
        <dbReference type="Pfam" id="PF00149"/>
    </source>
</evidence>
<gene>
    <name evidence="3" type="ORF">IRI77_30895</name>
</gene>
<dbReference type="GO" id="GO:0016787">
    <property type="term" value="F:hydrolase activity"/>
    <property type="evidence" value="ECO:0007669"/>
    <property type="project" value="InterPro"/>
</dbReference>
<organism evidence="3 4">
    <name type="scientific">Paludibaculum fermentans</name>
    <dbReference type="NCBI Taxonomy" id="1473598"/>
    <lineage>
        <taxon>Bacteria</taxon>
        <taxon>Pseudomonadati</taxon>
        <taxon>Acidobacteriota</taxon>
        <taxon>Terriglobia</taxon>
        <taxon>Bryobacterales</taxon>
        <taxon>Bryobacteraceae</taxon>
        <taxon>Paludibaculum</taxon>
    </lineage>
</organism>
<dbReference type="InterPro" id="IPR029052">
    <property type="entry name" value="Metallo-depent_PP-like"/>
</dbReference>
<dbReference type="Gene3D" id="3.60.21.10">
    <property type="match status" value="1"/>
</dbReference>
<dbReference type="InterPro" id="IPR051158">
    <property type="entry name" value="Metallophosphoesterase_sf"/>
</dbReference>
<reference evidence="3 4" key="1">
    <citation type="submission" date="2020-10" db="EMBL/GenBank/DDBJ databases">
        <title>Complete genome sequence of Paludibaculum fermentans P105T, a facultatively anaerobic acidobacterium capable of dissimilatory Fe(III) reduction.</title>
        <authorList>
            <person name="Dedysh S.N."/>
            <person name="Beletsky A.V."/>
            <person name="Kulichevskaya I.S."/>
            <person name="Mardanov A.V."/>
            <person name="Ravin N.V."/>
        </authorList>
    </citation>
    <scope>NUCLEOTIDE SEQUENCE [LARGE SCALE GENOMIC DNA]</scope>
    <source>
        <strain evidence="3 4">P105</strain>
    </source>
</reference>
<feature type="transmembrane region" description="Helical" evidence="1">
    <location>
        <begin position="75"/>
        <end position="100"/>
    </location>
</feature>
<evidence type="ECO:0000256" key="1">
    <source>
        <dbReference type="SAM" id="Phobius"/>
    </source>
</evidence>
<protein>
    <submittedName>
        <fullName evidence="3">Metallophosphoesterase</fullName>
    </submittedName>
</protein>
<dbReference type="Pfam" id="PF00149">
    <property type="entry name" value="Metallophos"/>
    <property type="match status" value="1"/>
</dbReference>
<dbReference type="EMBL" id="CP063849">
    <property type="protein sequence ID" value="QOY87138.1"/>
    <property type="molecule type" value="Genomic_DNA"/>
</dbReference>
<evidence type="ECO:0000313" key="4">
    <source>
        <dbReference type="Proteomes" id="UP000593892"/>
    </source>
</evidence>
<feature type="domain" description="Calcineurin-like phosphoesterase" evidence="2">
    <location>
        <begin position="157"/>
        <end position="319"/>
    </location>
</feature>
<dbReference type="Proteomes" id="UP000593892">
    <property type="component" value="Chromosome"/>
</dbReference>
<sequence>METFRRWVPLITVICSCLFLQRLVALRLMAARPAQANPNLRRFIKATLIVTSLWLAAGLPILMEVHFRWMPADLVGFLLAASLFWICLIVSAAIWSGCLQHAETFHPDRRRFLALGAPVAAAPLAIAGYGAYLARTSMVQEQVDLHLPNLHPDLNGLRIVQLTDIHFGPFFGPAELRRAIGMANEYKPHLIFLTGDLVTRRGDNMEGCLQLLRGLKAEAGIYGCHGNHEIYAEALDYATTQGARYGFHFLRQRAALLRFGQARLNLAGFDYQPLHSPYLTGAESLIVPGAANLLLQHNPDTFPRAAQAGFDVTLSGHTHGGQINVEILHENLSAARFFTPFVRGLYERDRKLVYVSSGLGTVAMPVRLGVPPEVSLLRLCAT</sequence>
<dbReference type="AlphaFoldDB" id="A0A7S7NNZ5"/>
<keyword evidence="4" id="KW-1185">Reference proteome</keyword>